<sequence length="46" mass="5432">MSDKKKDKDKKKKKKSVLEAEILSFMQKSMKTALDLALDDLFKDWK</sequence>
<reference evidence="1 2" key="1">
    <citation type="submission" date="2021-06" db="EMBL/GenBank/DDBJ databases">
        <authorList>
            <person name="Sun Q."/>
            <person name="Li D."/>
        </authorList>
    </citation>
    <scope>NUCLEOTIDE SEQUENCE [LARGE SCALE GENOMIC DNA]</scope>
    <source>
        <strain evidence="1 2">MSJ-2</strain>
    </source>
</reference>
<name>A0ABS6FA25_9FIRM</name>
<gene>
    <name evidence="1" type="ORF">KQI82_04515</name>
</gene>
<organism evidence="1 2">
    <name type="scientific">Dysosmobacter acutus</name>
    <dbReference type="NCBI Taxonomy" id="2841504"/>
    <lineage>
        <taxon>Bacteria</taxon>
        <taxon>Bacillati</taxon>
        <taxon>Bacillota</taxon>
        <taxon>Clostridia</taxon>
        <taxon>Eubacteriales</taxon>
        <taxon>Oscillospiraceae</taxon>
        <taxon>Dysosmobacter</taxon>
    </lineage>
</organism>
<dbReference type="RefSeq" id="WP_216631699.1">
    <property type="nucleotide sequence ID" value="NZ_JAHLQN010000001.1"/>
</dbReference>
<evidence type="ECO:0000313" key="2">
    <source>
        <dbReference type="Proteomes" id="UP000787672"/>
    </source>
</evidence>
<proteinExistence type="predicted"/>
<accession>A0ABS6FA25</accession>
<protein>
    <recommendedName>
        <fullName evidence="3">Transposase</fullName>
    </recommendedName>
</protein>
<dbReference type="EMBL" id="JAHLQN010000001">
    <property type="protein sequence ID" value="MBU5626185.1"/>
    <property type="molecule type" value="Genomic_DNA"/>
</dbReference>
<keyword evidence="2" id="KW-1185">Reference proteome</keyword>
<evidence type="ECO:0000313" key="1">
    <source>
        <dbReference type="EMBL" id="MBU5626185.1"/>
    </source>
</evidence>
<comment type="caution">
    <text evidence="1">The sequence shown here is derived from an EMBL/GenBank/DDBJ whole genome shotgun (WGS) entry which is preliminary data.</text>
</comment>
<evidence type="ECO:0008006" key="3">
    <source>
        <dbReference type="Google" id="ProtNLM"/>
    </source>
</evidence>
<dbReference type="Proteomes" id="UP000787672">
    <property type="component" value="Unassembled WGS sequence"/>
</dbReference>